<dbReference type="EMBL" id="GGFL01011814">
    <property type="protein sequence ID" value="MBW75992.1"/>
    <property type="molecule type" value="Transcribed_RNA"/>
</dbReference>
<dbReference type="AlphaFoldDB" id="A0A2M4DEI2"/>
<evidence type="ECO:0000313" key="1">
    <source>
        <dbReference type="EMBL" id="MBW75992.1"/>
    </source>
</evidence>
<name>A0A2M4DEI2_ANODA</name>
<accession>A0A2M4DEI2</accession>
<proteinExistence type="predicted"/>
<sequence length="129" mass="14579">MEEGGRGGVVFFCFFGWRFGAGFSSTHYTVDAQQSVAVPSGALQFSLPSLVTDRCASEVWGLLWCCYRYWNNTRLSGCCFQSRPAIRRECGCAFLVNRLEIVASTRYKQKKRNSGVNCFVLFVGLIFER</sequence>
<reference evidence="1" key="1">
    <citation type="submission" date="2018-01" db="EMBL/GenBank/DDBJ databases">
        <title>An insight into the sialome of Amazonian anophelines.</title>
        <authorList>
            <person name="Ribeiro J.M."/>
            <person name="Scarpassa V."/>
            <person name="Calvo E."/>
        </authorList>
    </citation>
    <scope>NUCLEOTIDE SEQUENCE</scope>
</reference>
<protein>
    <submittedName>
        <fullName evidence="1">Putative secreted protein</fullName>
    </submittedName>
</protein>
<organism evidence="1">
    <name type="scientific">Anopheles darlingi</name>
    <name type="common">Mosquito</name>
    <dbReference type="NCBI Taxonomy" id="43151"/>
    <lineage>
        <taxon>Eukaryota</taxon>
        <taxon>Metazoa</taxon>
        <taxon>Ecdysozoa</taxon>
        <taxon>Arthropoda</taxon>
        <taxon>Hexapoda</taxon>
        <taxon>Insecta</taxon>
        <taxon>Pterygota</taxon>
        <taxon>Neoptera</taxon>
        <taxon>Endopterygota</taxon>
        <taxon>Diptera</taxon>
        <taxon>Nematocera</taxon>
        <taxon>Culicoidea</taxon>
        <taxon>Culicidae</taxon>
        <taxon>Anophelinae</taxon>
        <taxon>Anopheles</taxon>
    </lineage>
</organism>